<evidence type="ECO:0000313" key="1">
    <source>
        <dbReference type="EMBL" id="GAI63375.1"/>
    </source>
</evidence>
<proteinExistence type="predicted"/>
<organism evidence="1">
    <name type="scientific">marine sediment metagenome</name>
    <dbReference type="NCBI Taxonomy" id="412755"/>
    <lineage>
        <taxon>unclassified sequences</taxon>
        <taxon>metagenomes</taxon>
        <taxon>ecological metagenomes</taxon>
    </lineage>
</organism>
<dbReference type="AlphaFoldDB" id="X1RJN1"/>
<comment type="caution">
    <text evidence="1">The sequence shown here is derived from an EMBL/GenBank/DDBJ whole genome shotgun (WGS) entry which is preliminary data.</text>
</comment>
<feature type="non-terminal residue" evidence="1">
    <location>
        <position position="1"/>
    </location>
</feature>
<dbReference type="EMBL" id="BARV01046139">
    <property type="protein sequence ID" value="GAI63375.1"/>
    <property type="molecule type" value="Genomic_DNA"/>
</dbReference>
<accession>X1RJN1</accession>
<reference evidence="1" key="1">
    <citation type="journal article" date="2014" name="Front. Microbiol.">
        <title>High frequency of phylogenetically diverse reductive dehalogenase-homologous genes in deep subseafloor sedimentary metagenomes.</title>
        <authorList>
            <person name="Kawai M."/>
            <person name="Futagami T."/>
            <person name="Toyoda A."/>
            <person name="Takaki Y."/>
            <person name="Nishi S."/>
            <person name="Hori S."/>
            <person name="Arai W."/>
            <person name="Tsubouchi T."/>
            <person name="Morono Y."/>
            <person name="Uchiyama I."/>
            <person name="Ito T."/>
            <person name="Fujiyama A."/>
            <person name="Inagaki F."/>
            <person name="Takami H."/>
        </authorList>
    </citation>
    <scope>NUCLEOTIDE SEQUENCE</scope>
    <source>
        <strain evidence="1">Expedition CK06-06</strain>
    </source>
</reference>
<sequence>DYSVEISEINKNIGEIGGVLLEFSNNFYDFKNDCSD</sequence>
<feature type="non-terminal residue" evidence="1">
    <location>
        <position position="36"/>
    </location>
</feature>
<name>X1RJN1_9ZZZZ</name>
<protein>
    <submittedName>
        <fullName evidence="1">Uncharacterized protein</fullName>
    </submittedName>
</protein>
<gene>
    <name evidence="1" type="ORF">S06H3_67058</name>
</gene>